<proteinExistence type="predicted"/>
<gene>
    <name evidence="1" type="ORF">NQ318_021977</name>
</gene>
<dbReference type="Proteomes" id="UP001162162">
    <property type="component" value="Unassembled WGS sequence"/>
</dbReference>
<comment type="caution">
    <text evidence="1">The sequence shown here is derived from an EMBL/GenBank/DDBJ whole genome shotgun (WGS) entry which is preliminary data.</text>
</comment>
<organism evidence="1 2">
    <name type="scientific">Aromia moschata</name>
    <dbReference type="NCBI Taxonomy" id="1265417"/>
    <lineage>
        <taxon>Eukaryota</taxon>
        <taxon>Metazoa</taxon>
        <taxon>Ecdysozoa</taxon>
        <taxon>Arthropoda</taxon>
        <taxon>Hexapoda</taxon>
        <taxon>Insecta</taxon>
        <taxon>Pterygota</taxon>
        <taxon>Neoptera</taxon>
        <taxon>Endopterygota</taxon>
        <taxon>Coleoptera</taxon>
        <taxon>Polyphaga</taxon>
        <taxon>Cucujiformia</taxon>
        <taxon>Chrysomeloidea</taxon>
        <taxon>Cerambycidae</taxon>
        <taxon>Cerambycinae</taxon>
        <taxon>Callichromatini</taxon>
        <taxon>Aromia</taxon>
    </lineage>
</organism>
<evidence type="ECO:0000313" key="2">
    <source>
        <dbReference type="Proteomes" id="UP001162162"/>
    </source>
</evidence>
<keyword evidence="2" id="KW-1185">Reference proteome</keyword>
<sequence length="111" mass="12730">MKPMVVADPKVIDNINNNVFKPRKHPGIMEPKTVLIPDTLVKSVINAIEDYPVKALLANGEILVRHLKGRNPPMEKEQLRQTAEKFSEKYCPNLRMSSLIQKVMKRGLIKW</sequence>
<protein>
    <submittedName>
        <fullName evidence="1">Uncharacterized protein</fullName>
    </submittedName>
</protein>
<dbReference type="EMBL" id="JAPWTK010000013">
    <property type="protein sequence ID" value="KAJ8959292.1"/>
    <property type="molecule type" value="Genomic_DNA"/>
</dbReference>
<reference evidence="1" key="1">
    <citation type="journal article" date="2023" name="Insect Mol. Biol.">
        <title>Genome sequencing provides insights into the evolution of gene families encoding plant cell wall-degrading enzymes in longhorned beetles.</title>
        <authorList>
            <person name="Shin N.R."/>
            <person name="Okamura Y."/>
            <person name="Kirsch R."/>
            <person name="Pauchet Y."/>
        </authorList>
    </citation>
    <scope>NUCLEOTIDE SEQUENCE</scope>
    <source>
        <strain evidence="1">AMC_N1</strain>
    </source>
</reference>
<dbReference type="AlphaFoldDB" id="A0AAV8Z744"/>
<evidence type="ECO:0000313" key="1">
    <source>
        <dbReference type="EMBL" id="KAJ8959292.1"/>
    </source>
</evidence>
<name>A0AAV8Z744_9CUCU</name>
<accession>A0AAV8Z744</accession>